<organism evidence="1 2">
    <name type="scientific">Irpex rosettiformis</name>
    <dbReference type="NCBI Taxonomy" id="378272"/>
    <lineage>
        <taxon>Eukaryota</taxon>
        <taxon>Fungi</taxon>
        <taxon>Dikarya</taxon>
        <taxon>Basidiomycota</taxon>
        <taxon>Agaricomycotina</taxon>
        <taxon>Agaricomycetes</taxon>
        <taxon>Polyporales</taxon>
        <taxon>Irpicaceae</taxon>
        <taxon>Irpex</taxon>
    </lineage>
</organism>
<sequence>MSGLEAKEKGNAAFKSGDFAGAIGHYTAAILADPKNATYPLNRAAAYLKLGKNEDADRDCTRVIELDSRNVKGWFRRGQARASLNRLEDAKQDFERVLQLDPQNDASQQEVKKVVQAIQERNSKLKNKIPIDVNPSSPSSSDLIPRRRRVPITIVDSDMPPPSSSLETVRAIKKEDLLQPVSSRSLEKTQSPPPSEETNSTPGNTASTPKKPATFKEAKQAREAQKFRSGGGIFRRDGQHTLFDAHPRPATSPVPSPKTENTPPPNASSPPLLPPSIEKSIIKTSAEPTKPRTVPSLVAAASAMTLFNFNRNWDSLKTPEARWDFLQQIPPSSLPSLFKTSLEASNVVSILQTLRHVLQHTSLPQDTKHLIQEYLVSLARVSRFNTVVLFMSADERRLAREVWTTLEDGVVADSPERKAWGLL</sequence>
<reference evidence="1" key="1">
    <citation type="journal article" date="2021" name="Environ. Microbiol.">
        <title>Gene family expansions and transcriptome signatures uncover fungal adaptations to wood decay.</title>
        <authorList>
            <person name="Hage H."/>
            <person name="Miyauchi S."/>
            <person name="Viragh M."/>
            <person name="Drula E."/>
            <person name="Min B."/>
            <person name="Chaduli D."/>
            <person name="Navarro D."/>
            <person name="Favel A."/>
            <person name="Norest M."/>
            <person name="Lesage-Meessen L."/>
            <person name="Balint B."/>
            <person name="Merenyi Z."/>
            <person name="de Eugenio L."/>
            <person name="Morin E."/>
            <person name="Martinez A.T."/>
            <person name="Baldrian P."/>
            <person name="Stursova M."/>
            <person name="Martinez M.J."/>
            <person name="Novotny C."/>
            <person name="Magnuson J.K."/>
            <person name="Spatafora J.W."/>
            <person name="Maurice S."/>
            <person name="Pangilinan J."/>
            <person name="Andreopoulos W."/>
            <person name="LaButti K."/>
            <person name="Hundley H."/>
            <person name="Na H."/>
            <person name="Kuo A."/>
            <person name="Barry K."/>
            <person name="Lipzen A."/>
            <person name="Henrissat B."/>
            <person name="Riley R."/>
            <person name="Ahrendt S."/>
            <person name="Nagy L.G."/>
            <person name="Grigoriev I.V."/>
            <person name="Martin F."/>
            <person name="Rosso M.N."/>
        </authorList>
    </citation>
    <scope>NUCLEOTIDE SEQUENCE</scope>
    <source>
        <strain evidence="1">CBS 384.51</strain>
    </source>
</reference>
<dbReference type="EMBL" id="MU274923">
    <property type="protein sequence ID" value="KAI0086569.1"/>
    <property type="molecule type" value="Genomic_DNA"/>
</dbReference>
<dbReference type="Proteomes" id="UP001055072">
    <property type="component" value="Unassembled WGS sequence"/>
</dbReference>
<comment type="caution">
    <text evidence="1">The sequence shown here is derived from an EMBL/GenBank/DDBJ whole genome shotgun (WGS) entry which is preliminary data.</text>
</comment>
<name>A0ACB8TX78_9APHY</name>
<keyword evidence="2" id="KW-1185">Reference proteome</keyword>
<protein>
    <submittedName>
        <fullName evidence="1">Uncharacterized protein</fullName>
    </submittedName>
</protein>
<gene>
    <name evidence="1" type="ORF">BDY19DRAFT_995857</name>
</gene>
<accession>A0ACB8TX78</accession>
<evidence type="ECO:0000313" key="1">
    <source>
        <dbReference type="EMBL" id="KAI0086569.1"/>
    </source>
</evidence>
<evidence type="ECO:0000313" key="2">
    <source>
        <dbReference type="Proteomes" id="UP001055072"/>
    </source>
</evidence>
<proteinExistence type="predicted"/>